<dbReference type="AlphaFoldDB" id="A0A7J6SYM7"/>
<reference evidence="2 3" key="1">
    <citation type="submission" date="2020-04" db="EMBL/GenBank/DDBJ databases">
        <title>Perkinsus olseni comparative genomics.</title>
        <authorList>
            <person name="Bogema D.R."/>
        </authorList>
    </citation>
    <scope>NUCLEOTIDE SEQUENCE [LARGE SCALE GENOMIC DNA]</scope>
    <source>
        <strain evidence="2 3">ATCC PRA-207</strain>
    </source>
</reference>
<name>A0A7J6SYM7_PEROL</name>
<comment type="caution">
    <text evidence="2">The sequence shown here is derived from an EMBL/GenBank/DDBJ whole genome shotgun (WGS) entry which is preliminary data.</text>
</comment>
<evidence type="ECO:0000313" key="2">
    <source>
        <dbReference type="EMBL" id="KAF4738084.1"/>
    </source>
</evidence>
<accession>A0A7J6SYM7</accession>
<gene>
    <name evidence="2" type="ORF">FOZ63_029322</name>
</gene>
<feature type="chain" id="PRO_5029461472" evidence="1">
    <location>
        <begin position="21"/>
        <end position="108"/>
    </location>
</feature>
<keyword evidence="1" id="KW-0732">Signal</keyword>
<organism evidence="2 3">
    <name type="scientific">Perkinsus olseni</name>
    <name type="common">Perkinsus atlanticus</name>
    <dbReference type="NCBI Taxonomy" id="32597"/>
    <lineage>
        <taxon>Eukaryota</taxon>
        <taxon>Sar</taxon>
        <taxon>Alveolata</taxon>
        <taxon>Perkinsozoa</taxon>
        <taxon>Perkinsea</taxon>
        <taxon>Perkinsida</taxon>
        <taxon>Perkinsidae</taxon>
        <taxon>Perkinsus</taxon>
    </lineage>
</organism>
<protein>
    <submittedName>
        <fullName evidence="2">Uncharacterized protein</fullName>
    </submittedName>
</protein>
<sequence>MIRFGHVITLLLASAISVHSGTGPAGKEFCWYDYNADYFFWWASEYRLSFSNFSEYNPISDIITVKAENTEAWPAVKSLGIRTMKYERRRERVRMRMKYDLVALTYGR</sequence>
<keyword evidence="3" id="KW-1185">Reference proteome</keyword>
<feature type="non-terminal residue" evidence="2">
    <location>
        <position position="108"/>
    </location>
</feature>
<evidence type="ECO:0000313" key="3">
    <source>
        <dbReference type="Proteomes" id="UP000553632"/>
    </source>
</evidence>
<dbReference type="Proteomes" id="UP000553632">
    <property type="component" value="Unassembled WGS sequence"/>
</dbReference>
<feature type="signal peptide" evidence="1">
    <location>
        <begin position="1"/>
        <end position="20"/>
    </location>
</feature>
<evidence type="ECO:0000256" key="1">
    <source>
        <dbReference type="SAM" id="SignalP"/>
    </source>
</evidence>
<dbReference type="EMBL" id="JABANO010014718">
    <property type="protein sequence ID" value="KAF4738084.1"/>
    <property type="molecule type" value="Genomic_DNA"/>
</dbReference>
<proteinExistence type="predicted"/>